<proteinExistence type="inferred from homology"/>
<protein>
    <recommendedName>
        <fullName evidence="4 5">Large ribosomal subunit protein bL32</fullName>
    </recommendedName>
</protein>
<dbReference type="NCBIfam" id="TIGR01031">
    <property type="entry name" value="rpmF_bact"/>
    <property type="match status" value="1"/>
</dbReference>
<evidence type="ECO:0000256" key="3">
    <source>
        <dbReference type="ARBA" id="ARBA00023274"/>
    </source>
</evidence>
<sequence>MGPLPKRKLSKTRKRTRRNHDKLTLPHLVTCSNCGEPKIAHRVCASCGYYGGEQVLSLDKDKKES</sequence>
<accession>A0A2M8PDX4</accession>
<dbReference type="Pfam" id="PF01783">
    <property type="entry name" value="Ribosomal_L32p"/>
    <property type="match status" value="1"/>
</dbReference>
<feature type="region of interest" description="Disordered" evidence="6">
    <location>
        <begin position="1"/>
        <end position="20"/>
    </location>
</feature>
<keyword evidence="3 5" id="KW-0687">Ribonucleoprotein</keyword>
<evidence type="ECO:0000256" key="1">
    <source>
        <dbReference type="ARBA" id="ARBA00008560"/>
    </source>
</evidence>
<gene>
    <name evidence="5" type="primary">rpmF</name>
    <name evidence="7" type="ORF">CUN49_08995</name>
</gene>
<dbReference type="SUPFAM" id="SSF57829">
    <property type="entry name" value="Zn-binding ribosomal proteins"/>
    <property type="match status" value="1"/>
</dbReference>
<dbReference type="Proteomes" id="UP000229681">
    <property type="component" value="Unassembled WGS sequence"/>
</dbReference>
<dbReference type="InterPro" id="IPR002677">
    <property type="entry name" value="Ribosomal_bL32"/>
</dbReference>
<reference evidence="7 8" key="1">
    <citation type="submission" date="2017-11" db="EMBL/GenBank/DDBJ databases">
        <title>Evolution of Phototrophy in the Chloroflexi Phylum Driven by Horizontal Gene Transfer.</title>
        <authorList>
            <person name="Ward L.M."/>
            <person name="Hemp J."/>
            <person name="Shih P.M."/>
            <person name="Mcglynn S.E."/>
            <person name="Fischer W."/>
        </authorList>
    </citation>
    <scope>NUCLEOTIDE SEQUENCE [LARGE SCALE GENOMIC DNA]</scope>
    <source>
        <strain evidence="7">JP3_13</strain>
    </source>
</reference>
<dbReference type="GO" id="GO:0015934">
    <property type="term" value="C:large ribosomal subunit"/>
    <property type="evidence" value="ECO:0007669"/>
    <property type="project" value="InterPro"/>
</dbReference>
<dbReference type="PANTHER" id="PTHR35534:SF1">
    <property type="entry name" value="LARGE RIBOSOMAL SUBUNIT PROTEIN BL32"/>
    <property type="match status" value="1"/>
</dbReference>
<dbReference type="GO" id="GO:0006412">
    <property type="term" value="P:translation"/>
    <property type="evidence" value="ECO:0007669"/>
    <property type="project" value="UniProtKB-UniRule"/>
</dbReference>
<comment type="caution">
    <text evidence="7">The sequence shown here is derived from an EMBL/GenBank/DDBJ whole genome shotgun (WGS) entry which is preliminary data.</text>
</comment>
<dbReference type="EMBL" id="PGTM01000115">
    <property type="protein sequence ID" value="PJF35742.1"/>
    <property type="molecule type" value="Genomic_DNA"/>
</dbReference>
<comment type="similarity">
    <text evidence="1 5">Belongs to the bacterial ribosomal protein bL32 family.</text>
</comment>
<dbReference type="GO" id="GO:0003735">
    <property type="term" value="F:structural constituent of ribosome"/>
    <property type="evidence" value="ECO:0007669"/>
    <property type="project" value="InterPro"/>
</dbReference>
<dbReference type="HAMAP" id="MF_00340">
    <property type="entry name" value="Ribosomal_bL32"/>
    <property type="match status" value="1"/>
</dbReference>
<dbReference type="PANTHER" id="PTHR35534">
    <property type="entry name" value="50S RIBOSOMAL PROTEIN L32"/>
    <property type="match status" value="1"/>
</dbReference>
<evidence type="ECO:0000313" key="8">
    <source>
        <dbReference type="Proteomes" id="UP000229681"/>
    </source>
</evidence>
<evidence type="ECO:0000256" key="5">
    <source>
        <dbReference type="HAMAP-Rule" id="MF_00340"/>
    </source>
</evidence>
<evidence type="ECO:0000256" key="2">
    <source>
        <dbReference type="ARBA" id="ARBA00022980"/>
    </source>
</evidence>
<dbReference type="InterPro" id="IPR044957">
    <property type="entry name" value="Ribosomal_bL32_bact"/>
</dbReference>
<keyword evidence="2 5" id="KW-0689">Ribosomal protein</keyword>
<name>A0A2M8PDX4_9CHLR</name>
<evidence type="ECO:0000256" key="6">
    <source>
        <dbReference type="SAM" id="MobiDB-lite"/>
    </source>
</evidence>
<evidence type="ECO:0000313" key="7">
    <source>
        <dbReference type="EMBL" id="PJF35742.1"/>
    </source>
</evidence>
<organism evidence="7 8">
    <name type="scientific">Candidatus Thermofonsia Clade 1 bacterium</name>
    <dbReference type="NCBI Taxonomy" id="2364210"/>
    <lineage>
        <taxon>Bacteria</taxon>
        <taxon>Bacillati</taxon>
        <taxon>Chloroflexota</taxon>
        <taxon>Candidatus Thermofontia</taxon>
        <taxon>Candidatus Thermofonsia Clade 1</taxon>
    </lineage>
</organism>
<dbReference type="InterPro" id="IPR011332">
    <property type="entry name" value="Ribosomal_zn-bd"/>
</dbReference>
<evidence type="ECO:0000256" key="4">
    <source>
        <dbReference type="ARBA" id="ARBA00035178"/>
    </source>
</evidence>
<dbReference type="AlphaFoldDB" id="A0A2M8PDX4"/>